<dbReference type="Proteomes" id="UP001642360">
    <property type="component" value="Unassembled WGS sequence"/>
</dbReference>
<protein>
    <submittedName>
        <fullName evidence="2">Uncharacterized protein</fullName>
    </submittedName>
</protein>
<evidence type="ECO:0000256" key="1">
    <source>
        <dbReference type="SAM" id="SignalP"/>
    </source>
</evidence>
<feature type="signal peptide" evidence="1">
    <location>
        <begin position="1"/>
        <end position="24"/>
    </location>
</feature>
<evidence type="ECO:0000313" key="2">
    <source>
        <dbReference type="EMBL" id="CAK9154729.1"/>
    </source>
</evidence>
<name>A0ABC8SC35_9AQUA</name>
<reference evidence="2 3" key="1">
    <citation type="submission" date="2024-02" db="EMBL/GenBank/DDBJ databases">
        <authorList>
            <person name="Vignale AGUSTIN F."/>
            <person name="Sosa J E."/>
            <person name="Modenutti C."/>
        </authorList>
    </citation>
    <scope>NUCLEOTIDE SEQUENCE [LARGE SCALE GENOMIC DNA]</scope>
</reference>
<sequence>MGILEFWVVLIVLGFCLQAQVLNSQNFTCSSNDLEGIEGFRECCGITYWWGCSCGAWTEKTKEQIWKLLGRLQYQLRHTNVIADFLASFAVQTDTDTDFSANGILPLSGRLSE</sequence>
<comment type="caution">
    <text evidence="2">The sequence shown here is derived from an EMBL/GenBank/DDBJ whole genome shotgun (WGS) entry which is preliminary data.</text>
</comment>
<dbReference type="AlphaFoldDB" id="A0ABC8SC35"/>
<gene>
    <name evidence="2" type="ORF">ILEXP_LOCUS23081</name>
</gene>
<organism evidence="2 3">
    <name type="scientific">Ilex paraguariensis</name>
    <name type="common">yerba mate</name>
    <dbReference type="NCBI Taxonomy" id="185542"/>
    <lineage>
        <taxon>Eukaryota</taxon>
        <taxon>Viridiplantae</taxon>
        <taxon>Streptophyta</taxon>
        <taxon>Embryophyta</taxon>
        <taxon>Tracheophyta</taxon>
        <taxon>Spermatophyta</taxon>
        <taxon>Magnoliopsida</taxon>
        <taxon>eudicotyledons</taxon>
        <taxon>Gunneridae</taxon>
        <taxon>Pentapetalae</taxon>
        <taxon>asterids</taxon>
        <taxon>campanulids</taxon>
        <taxon>Aquifoliales</taxon>
        <taxon>Aquifoliaceae</taxon>
        <taxon>Ilex</taxon>
    </lineage>
</organism>
<accession>A0ABC8SC35</accession>
<evidence type="ECO:0000313" key="3">
    <source>
        <dbReference type="Proteomes" id="UP001642360"/>
    </source>
</evidence>
<feature type="chain" id="PRO_5044861011" evidence="1">
    <location>
        <begin position="25"/>
        <end position="113"/>
    </location>
</feature>
<keyword evidence="1" id="KW-0732">Signal</keyword>
<dbReference type="EMBL" id="CAUOFW020002576">
    <property type="protein sequence ID" value="CAK9154729.1"/>
    <property type="molecule type" value="Genomic_DNA"/>
</dbReference>
<keyword evidence="3" id="KW-1185">Reference proteome</keyword>
<proteinExistence type="predicted"/>